<reference evidence="3 4" key="1">
    <citation type="submission" date="2018-06" db="EMBL/GenBank/DDBJ databases">
        <title>Extensive metabolic versatility and redundancy in microbially diverse, dynamic hydrothermal sediments.</title>
        <authorList>
            <person name="Dombrowski N."/>
            <person name="Teske A."/>
            <person name="Baker B.J."/>
        </authorList>
    </citation>
    <scope>NUCLEOTIDE SEQUENCE [LARGE SCALE GENOMIC DNA]</scope>
    <source>
        <strain evidence="3">B19_G9</strain>
    </source>
</reference>
<organism evidence="3 4">
    <name type="scientific">Aerophobetes bacterium</name>
    <dbReference type="NCBI Taxonomy" id="2030807"/>
    <lineage>
        <taxon>Bacteria</taxon>
        <taxon>Candidatus Aerophobota</taxon>
    </lineage>
</organism>
<name>A0A662DA67_UNCAE</name>
<protein>
    <submittedName>
        <fullName evidence="3">AbrB/MazE/SpoVT family DNA-binding domain-containing protein</fullName>
    </submittedName>
</protein>
<evidence type="ECO:0000259" key="2">
    <source>
        <dbReference type="PROSITE" id="PS51740"/>
    </source>
</evidence>
<dbReference type="Gene3D" id="2.10.260.10">
    <property type="match status" value="1"/>
</dbReference>
<dbReference type="EMBL" id="QMQB01000264">
    <property type="protein sequence ID" value="RLE11241.1"/>
    <property type="molecule type" value="Genomic_DNA"/>
</dbReference>
<comment type="caution">
    <text evidence="3">The sequence shown here is derived from an EMBL/GenBank/DDBJ whole genome shotgun (WGS) entry which is preliminary data.</text>
</comment>
<dbReference type="PROSITE" id="PS51740">
    <property type="entry name" value="SPOVT_ABRB"/>
    <property type="match status" value="1"/>
</dbReference>
<accession>A0A662DA67</accession>
<keyword evidence="1 3" id="KW-0238">DNA-binding</keyword>
<dbReference type="InterPro" id="IPR007159">
    <property type="entry name" value="SpoVT-AbrB_dom"/>
</dbReference>
<gene>
    <name evidence="3" type="ORF">DRI96_06540</name>
</gene>
<dbReference type="NCBIfam" id="TIGR01439">
    <property type="entry name" value="lp_hng_hel_AbrB"/>
    <property type="match status" value="1"/>
</dbReference>
<feature type="domain" description="SpoVT-AbrB" evidence="2">
    <location>
        <begin position="4"/>
        <end position="49"/>
    </location>
</feature>
<dbReference type="AlphaFoldDB" id="A0A662DA67"/>
<evidence type="ECO:0000313" key="3">
    <source>
        <dbReference type="EMBL" id="RLE11241.1"/>
    </source>
</evidence>
<evidence type="ECO:0000313" key="4">
    <source>
        <dbReference type="Proteomes" id="UP000267654"/>
    </source>
</evidence>
<sequence length="85" mass="10029">MRATNTTILTKKGQITIPKRIREYLGIKPKDRVEFEIKENEVRIKPASNLEANFGRVKPKRRPENFKAQRKFFEKKVGEETVKEV</sequence>
<proteinExistence type="predicted"/>
<dbReference type="SMART" id="SM00966">
    <property type="entry name" value="SpoVT_AbrB"/>
    <property type="match status" value="1"/>
</dbReference>
<dbReference type="Pfam" id="PF04014">
    <property type="entry name" value="MazE_antitoxin"/>
    <property type="match status" value="1"/>
</dbReference>
<dbReference type="SUPFAM" id="SSF89447">
    <property type="entry name" value="AbrB/MazE/MraZ-like"/>
    <property type="match status" value="1"/>
</dbReference>
<evidence type="ECO:0000256" key="1">
    <source>
        <dbReference type="PROSITE-ProRule" id="PRU01076"/>
    </source>
</evidence>
<dbReference type="InterPro" id="IPR037914">
    <property type="entry name" value="SpoVT-AbrB_sf"/>
</dbReference>
<dbReference type="GO" id="GO:0003677">
    <property type="term" value="F:DNA binding"/>
    <property type="evidence" value="ECO:0007669"/>
    <property type="project" value="UniProtKB-UniRule"/>
</dbReference>
<dbReference type="Proteomes" id="UP000267654">
    <property type="component" value="Unassembled WGS sequence"/>
</dbReference>